<evidence type="ECO:0000256" key="1">
    <source>
        <dbReference type="SAM" id="SignalP"/>
    </source>
</evidence>
<comment type="caution">
    <text evidence="2">The sequence shown here is derived from an EMBL/GenBank/DDBJ whole genome shotgun (WGS) entry which is preliminary data.</text>
</comment>
<accession>A0ABW3PFI3</accession>
<reference evidence="3" key="1">
    <citation type="journal article" date="2019" name="Int. J. Syst. Evol. Microbiol.">
        <title>The Global Catalogue of Microorganisms (GCM) 10K type strain sequencing project: providing services to taxonomists for standard genome sequencing and annotation.</title>
        <authorList>
            <consortium name="The Broad Institute Genomics Platform"/>
            <consortium name="The Broad Institute Genome Sequencing Center for Infectious Disease"/>
            <person name="Wu L."/>
            <person name="Ma J."/>
        </authorList>
    </citation>
    <scope>NUCLEOTIDE SEQUENCE [LARGE SCALE GENOMIC DNA]</scope>
    <source>
        <strain evidence="3">CCUG 58411</strain>
    </source>
</reference>
<organism evidence="2 3">
    <name type="scientific">Methylophilus flavus</name>
    <dbReference type="NCBI Taxonomy" id="640084"/>
    <lineage>
        <taxon>Bacteria</taxon>
        <taxon>Pseudomonadati</taxon>
        <taxon>Pseudomonadota</taxon>
        <taxon>Betaproteobacteria</taxon>
        <taxon>Nitrosomonadales</taxon>
        <taxon>Methylophilaceae</taxon>
        <taxon>Methylophilus</taxon>
    </lineage>
</organism>
<evidence type="ECO:0000313" key="3">
    <source>
        <dbReference type="Proteomes" id="UP001597206"/>
    </source>
</evidence>
<dbReference type="Proteomes" id="UP001597206">
    <property type="component" value="Unassembled WGS sequence"/>
</dbReference>
<gene>
    <name evidence="2" type="ORF">ACFQ2T_12235</name>
</gene>
<proteinExistence type="predicted"/>
<keyword evidence="3" id="KW-1185">Reference proteome</keyword>
<evidence type="ECO:0000313" key="2">
    <source>
        <dbReference type="EMBL" id="MFD1123280.1"/>
    </source>
</evidence>
<protein>
    <recommendedName>
        <fullName evidence="4">DUF1566 domain-containing protein</fullName>
    </recommendedName>
</protein>
<evidence type="ECO:0008006" key="4">
    <source>
        <dbReference type="Google" id="ProtNLM"/>
    </source>
</evidence>
<keyword evidence="1" id="KW-0732">Signal</keyword>
<feature type="signal peptide" evidence="1">
    <location>
        <begin position="1"/>
        <end position="29"/>
    </location>
</feature>
<dbReference type="EMBL" id="JBHTLN010000002">
    <property type="protein sequence ID" value="MFD1123280.1"/>
    <property type="molecule type" value="Genomic_DNA"/>
</dbReference>
<name>A0ABW3PFI3_9PROT</name>
<sequence length="269" mass="28618">MLTTSRRLPSLLAFTSLVVTLSTSLQAQAALVNYSSAGVDLYYSSISDVSWTQNANLLGSLISNNGYSTVVDAIINANSGVSYGSTPYTLSSSDFSNVGETSWWGAQAFVHYLNTVNYAGSNEWRLPTVADIGNDGCDGNDCGYNSSTNGTTAGDEFAELYYKELGLPPFGGVHSSGYGIGSPFSQVQSFYWTGTEVVNSGDGAFEFFATYGFQQVYPKDATVWYAWAVTPGSIIPVNVPSAVPEPYSASLLLAGLSILLFGRINKSSQ</sequence>
<feature type="chain" id="PRO_5045339578" description="DUF1566 domain-containing protein" evidence="1">
    <location>
        <begin position="30"/>
        <end position="269"/>
    </location>
</feature>
<dbReference type="RefSeq" id="WP_379034812.1">
    <property type="nucleotide sequence ID" value="NZ_JBHTLN010000002.1"/>
</dbReference>